<dbReference type="EMBL" id="JACRSZ010000011">
    <property type="protein sequence ID" value="MBC8573625.1"/>
    <property type="molecule type" value="Genomic_DNA"/>
</dbReference>
<dbReference type="Proteomes" id="UP000657421">
    <property type="component" value="Unassembled WGS sequence"/>
</dbReference>
<sequence length="89" mass="10500">MNKQRRKRLGKAFDLVTEAMDILEEVKSEEEESYDNLPDNFRDGDKGEEMQNYIEMLEEASGYLGDANSVIEQIGWTKEDFNRRNFKDE</sequence>
<reference evidence="2 3" key="1">
    <citation type="submission" date="2020-08" db="EMBL/GenBank/DDBJ databases">
        <title>Genome public.</title>
        <authorList>
            <person name="Liu C."/>
            <person name="Sun Q."/>
        </authorList>
    </citation>
    <scope>NUCLEOTIDE SEQUENCE [LARGE SCALE GENOMIC DNA]</scope>
    <source>
        <strain evidence="2 3">NSJ-46</strain>
    </source>
</reference>
<accession>A0ABR7NBU8</accession>
<evidence type="ECO:0000313" key="3">
    <source>
        <dbReference type="Proteomes" id="UP000657421"/>
    </source>
</evidence>
<dbReference type="RefSeq" id="WP_249308913.1">
    <property type="nucleotide sequence ID" value="NZ_JACRSZ010000011.1"/>
</dbReference>
<protein>
    <submittedName>
        <fullName evidence="2">Uncharacterized protein</fullName>
    </submittedName>
</protein>
<evidence type="ECO:0000313" key="2">
    <source>
        <dbReference type="EMBL" id="MBC8573625.1"/>
    </source>
</evidence>
<organism evidence="2 3">
    <name type="scientific">Jingyaoa shaoxingensis</name>
    <dbReference type="NCBI Taxonomy" id="2763671"/>
    <lineage>
        <taxon>Bacteria</taxon>
        <taxon>Bacillati</taxon>
        <taxon>Bacillota</taxon>
        <taxon>Clostridia</taxon>
        <taxon>Lachnospirales</taxon>
        <taxon>Lachnospiraceae</taxon>
        <taxon>Jingyaoa</taxon>
    </lineage>
</organism>
<keyword evidence="3" id="KW-1185">Reference proteome</keyword>
<evidence type="ECO:0000256" key="1">
    <source>
        <dbReference type="SAM" id="MobiDB-lite"/>
    </source>
</evidence>
<proteinExistence type="predicted"/>
<feature type="region of interest" description="Disordered" evidence="1">
    <location>
        <begin position="27"/>
        <end position="46"/>
    </location>
</feature>
<comment type="caution">
    <text evidence="2">The sequence shown here is derived from an EMBL/GenBank/DDBJ whole genome shotgun (WGS) entry which is preliminary data.</text>
</comment>
<name>A0ABR7NBU8_9FIRM</name>
<gene>
    <name evidence="2" type="ORF">H8716_11115</name>
</gene>